<accession>A0A8E4XVD7</accession>
<organism evidence="1 2">
    <name type="scientific">Maribacter phage Molly_1</name>
    <dbReference type="NCBI Taxonomy" id="2745685"/>
    <lineage>
        <taxon>Viruses</taxon>
        <taxon>Duplodnaviria</taxon>
        <taxon>Heunggongvirae</taxon>
        <taxon>Uroviricota</taxon>
        <taxon>Caudoviricetes</taxon>
        <taxon>Molycolviridae</taxon>
        <taxon>Mollyvirus</taxon>
        <taxon>Mollyvirus molly</taxon>
    </lineage>
</organism>
<dbReference type="EMBL" id="MT732451">
    <property type="protein sequence ID" value="QQO97442.1"/>
    <property type="molecule type" value="Genomic_DNA"/>
</dbReference>
<name>A0A8E4XVD7_9CAUD</name>
<reference evidence="1" key="1">
    <citation type="submission" date="2020-07" db="EMBL/GenBank/DDBJ databases">
        <title>Highly diverse flavobacterial phages as mortality factor during North Sea spring blooms.</title>
        <authorList>
            <person name="Bartlau N."/>
            <person name="Wichels A."/>
            <person name="Krohne G."/>
            <person name="Adriaenssens E.M."/>
            <person name="Heins A."/>
            <person name="Fuchs B.M."/>
            <person name="Amann R."/>
            <person name="Moraru C."/>
        </authorList>
    </citation>
    <scope>NUCLEOTIDE SEQUENCE</scope>
</reference>
<proteinExistence type="predicted"/>
<gene>
    <name evidence="1" type="ORF">Molly1_148</name>
</gene>
<protein>
    <submittedName>
        <fullName evidence="1">Uncharacterized protein</fullName>
    </submittedName>
</protein>
<evidence type="ECO:0000313" key="2">
    <source>
        <dbReference type="Proteomes" id="UP000693768"/>
    </source>
</evidence>
<keyword evidence="2" id="KW-1185">Reference proteome</keyword>
<sequence>MVDISKLAIGSKVHYQPEHYKAEDKWENGMVKEIPDHTNTSVRVVYNCGGEWSRFKEFTSALTNINDLYLGWKHKEVTYGDEEN</sequence>
<evidence type="ECO:0000313" key="1">
    <source>
        <dbReference type="EMBL" id="QQO97442.1"/>
    </source>
</evidence>
<dbReference type="Proteomes" id="UP000693768">
    <property type="component" value="Segment"/>
</dbReference>